<proteinExistence type="predicted"/>
<dbReference type="Proteomes" id="UP001303222">
    <property type="component" value="Unassembled WGS sequence"/>
</dbReference>
<evidence type="ECO:0000313" key="2">
    <source>
        <dbReference type="Proteomes" id="UP001303222"/>
    </source>
</evidence>
<dbReference type="EMBL" id="MU859561">
    <property type="protein sequence ID" value="KAK3946705.1"/>
    <property type="molecule type" value="Genomic_DNA"/>
</dbReference>
<gene>
    <name evidence="1" type="ORF">QBC32DRAFT_225646</name>
</gene>
<feature type="non-terminal residue" evidence="1">
    <location>
        <position position="1"/>
    </location>
</feature>
<evidence type="ECO:0000313" key="1">
    <source>
        <dbReference type="EMBL" id="KAK3946705.1"/>
    </source>
</evidence>
<dbReference type="Pfam" id="PF13374">
    <property type="entry name" value="TPR_10"/>
    <property type="match status" value="1"/>
</dbReference>
<dbReference type="AlphaFoldDB" id="A0AAN6NJ01"/>
<name>A0AAN6NJ01_9PEZI</name>
<reference evidence="1" key="2">
    <citation type="submission" date="2023-06" db="EMBL/GenBank/DDBJ databases">
        <authorList>
            <consortium name="Lawrence Berkeley National Laboratory"/>
            <person name="Mondo S.J."/>
            <person name="Hensen N."/>
            <person name="Bonometti L."/>
            <person name="Westerberg I."/>
            <person name="Brannstrom I.O."/>
            <person name="Guillou S."/>
            <person name="Cros-Aarteil S."/>
            <person name="Calhoun S."/>
            <person name="Haridas S."/>
            <person name="Kuo A."/>
            <person name="Pangilinan J."/>
            <person name="Riley R."/>
            <person name="Labutti K."/>
            <person name="Andreopoulos B."/>
            <person name="Lipzen A."/>
            <person name="Chen C."/>
            <person name="Yanf M."/>
            <person name="Daum C."/>
            <person name="Ng V."/>
            <person name="Clum A."/>
            <person name="Steindorff A."/>
            <person name="Ohm R."/>
            <person name="Martin F."/>
            <person name="Silar P."/>
            <person name="Natvig D."/>
            <person name="Lalanne C."/>
            <person name="Gautier V."/>
            <person name="Ament-Velasquez S.L."/>
            <person name="Kruys A."/>
            <person name="Hutchinson M.I."/>
            <person name="Powell A.J."/>
            <person name="Barry K."/>
            <person name="Miller A.N."/>
            <person name="Grigoriev I.V."/>
            <person name="Debuchy R."/>
            <person name="Gladieux P."/>
            <person name="Thoren M.H."/>
            <person name="Johannesson H."/>
        </authorList>
    </citation>
    <scope>NUCLEOTIDE SEQUENCE</scope>
    <source>
        <strain evidence="1">CBS 626.80</strain>
    </source>
</reference>
<dbReference type="InterPro" id="IPR011990">
    <property type="entry name" value="TPR-like_helical_dom_sf"/>
</dbReference>
<comment type="caution">
    <text evidence="1">The sequence shown here is derived from an EMBL/GenBank/DDBJ whole genome shotgun (WGS) entry which is preliminary data.</text>
</comment>
<sequence>QGRWKEGEKLFVQVMETCKTKFGADHPDTPMSINNLASTWNSQGRRADANRTSALDCSRIRYKSGGKIKSQSYRDSLCRKLGGVEA</sequence>
<keyword evidence="2" id="KW-1185">Reference proteome</keyword>
<evidence type="ECO:0008006" key="3">
    <source>
        <dbReference type="Google" id="ProtNLM"/>
    </source>
</evidence>
<dbReference type="Gene3D" id="1.25.40.10">
    <property type="entry name" value="Tetratricopeptide repeat domain"/>
    <property type="match status" value="1"/>
</dbReference>
<accession>A0AAN6NJ01</accession>
<organism evidence="1 2">
    <name type="scientific">Pseudoneurospora amorphoporcata</name>
    <dbReference type="NCBI Taxonomy" id="241081"/>
    <lineage>
        <taxon>Eukaryota</taxon>
        <taxon>Fungi</taxon>
        <taxon>Dikarya</taxon>
        <taxon>Ascomycota</taxon>
        <taxon>Pezizomycotina</taxon>
        <taxon>Sordariomycetes</taxon>
        <taxon>Sordariomycetidae</taxon>
        <taxon>Sordariales</taxon>
        <taxon>Sordariaceae</taxon>
        <taxon>Pseudoneurospora</taxon>
    </lineage>
</organism>
<protein>
    <recommendedName>
        <fullName evidence="3">Kinesin light chain</fullName>
    </recommendedName>
</protein>
<reference evidence="1" key="1">
    <citation type="journal article" date="2023" name="Mol. Phylogenet. Evol.">
        <title>Genome-scale phylogeny and comparative genomics of the fungal order Sordariales.</title>
        <authorList>
            <person name="Hensen N."/>
            <person name="Bonometti L."/>
            <person name="Westerberg I."/>
            <person name="Brannstrom I.O."/>
            <person name="Guillou S."/>
            <person name="Cros-Aarteil S."/>
            <person name="Calhoun S."/>
            <person name="Haridas S."/>
            <person name="Kuo A."/>
            <person name="Mondo S."/>
            <person name="Pangilinan J."/>
            <person name="Riley R."/>
            <person name="LaButti K."/>
            <person name="Andreopoulos B."/>
            <person name="Lipzen A."/>
            <person name="Chen C."/>
            <person name="Yan M."/>
            <person name="Daum C."/>
            <person name="Ng V."/>
            <person name="Clum A."/>
            <person name="Steindorff A."/>
            <person name="Ohm R.A."/>
            <person name="Martin F."/>
            <person name="Silar P."/>
            <person name="Natvig D.O."/>
            <person name="Lalanne C."/>
            <person name="Gautier V."/>
            <person name="Ament-Velasquez S.L."/>
            <person name="Kruys A."/>
            <person name="Hutchinson M.I."/>
            <person name="Powell A.J."/>
            <person name="Barry K."/>
            <person name="Miller A.N."/>
            <person name="Grigoriev I.V."/>
            <person name="Debuchy R."/>
            <person name="Gladieux P."/>
            <person name="Hiltunen Thoren M."/>
            <person name="Johannesson H."/>
        </authorList>
    </citation>
    <scope>NUCLEOTIDE SEQUENCE</scope>
    <source>
        <strain evidence="1">CBS 626.80</strain>
    </source>
</reference>